<evidence type="ECO:0000256" key="12">
    <source>
        <dbReference type="SAM" id="SignalP"/>
    </source>
</evidence>
<dbReference type="PANTHER" id="PTHR30069:SF29">
    <property type="entry name" value="HEMOGLOBIN AND HEMOGLOBIN-HAPTOGLOBIN-BINDING PROTEIN 1-RELATED"/>
    <property type="match status" value="1"/>
</dbReference>
<feature type="signal peptide" evidence="12">
    <location>
        <begin position="1"/>
        <end position="19"/>
    </location>
</feature>
<keyword evidence="7 10" id="KW-0472">Membrane</keyword>
<dbReference type="CDD" id="cd01347">
    <property type="entry name" value="ligand_gated_channel"/>
    <property type="match status" value="1"/>
</dbReference>
<feature type="domain" description="TonB-dependent receptor-like beta-barrel" evidence="13">
    <location>
        <begin position="243"/>
        <end position="663"/>
    </location>
</feature>
<evidence type="ECO:0000256" key="9">
    <source>
        <dbReference type="ARBA" id="ARBA00023237"/>
    </source>
</evidence>
<comment type="similarity">
    <text evidence="10 11">Belongs to the TonB-dependent receptor family.</text>
</comment>
<feature type="chain" id="PRO_5046425072" description="TonB-dependent receptor" evidence="12">
    <location>
        <begin position="20"/>
        <end position="693"/>
    </location>
</feature>
<evidence type="ECO:0000256" key="4">
    <source>
        <dbReference type="ARBA" id="ARBA00022692"/>
    </source>
</evidence>
<keyword evidence="2 10" id="KW-0813">Transport</keyword>
<keyword evidence="16" id="KW-1185">Reference proteome</keyword>
<evidence type="ECO:0000259" key="14">
    <source>
        <dbReference type="Pfam" id="PF07715"/>
    </source>
</evidence>
<protein>
    <recommendedName>
        <fullName evidence="17">TonB-dependent receptor</fullName>
    </recommendedName>
</protein>
<keyword evidence="4 10" id="KW-0812">Transmembrane</keyword>
<accession>A0ABR4XKF9</accession>
<evidence type="ECO:0000256" key="10">
    <source>
        <dbReference type="PROSITE-ProRule" id="PRU01360"/>
    </source>
</evidence>
<dbReference type="EMBL" id="JQZV01000013">
    <property type="protein sequence ID" value="KGN92171.1"/>
    <property type="molecule type" value="Genomic_DNA"/>
</dbReference>
<evidence type="ECO:0000313" key="16">
    <source>
        <dbReference type="Proteomes" id="UP000030101"/>
    </source>
</evidence>
<dbReference type="Gene3D" id="2.170.130.10">
    <property type="entry name" value="TonB-dependent receptor, plug domain"/>
    <property type="match status" value="1"/>
</dbReference>
<gene>
    <name evidence="15" type="ORF">HQ43_09115</name>
</gene>
<dbReference type="InterPro" id="IPR039426">
    <property type="entry name" value="TonB-dep_rcpt-like"/>
</dbReference>
<dbReference type="InterPro" id="IPR000531">
    <property type="entry name" value="Beta-barrel_TonB"/>
</dbReference>
<evidence type="ECO:0008006" key="17">
    <source>
        <dbReference type="Google" id="ProtNLM"/>
    </source>
</evidence>
<comment type="caution">
    <text evidence="15">The sequence shown here is derived from an EMBL/GenBank/DDBJ whole genome shotgun (WGS) entry which is preliminary data.</text>
</comment>
<keyword evidence="8" id="KW-0675">Receptor</keyword>
<evidence type="ECO:0000256" key="5">
    <source>
        <dbReference type="ARBA" id="ARBA00022729"/>
    </source>
</evidence>
<dbReference type="InterPro" id="IPR036942">
    <property type="entry name" value="Beta-barrel_TonB_sf"/>
</dbReference>
<keyword evidence="5 12" id="KW-0732">Signal</keyword>
<organism evidence="15 16">
    <name type="scientific">Porphyromonas canoris</name>
    <dbReference type="NCBI Taxonomy" id="36875"/>
    <lineage>
        <taxon>Bacteria</taxon>
        <taxon>Pseudomonadati</taxon>
        <taxon>Bacteroidota</taxon>
        <taxon>Bacteroidia</taxon>
        <taxon>Bacteroidales</taxon>
        <taxon>Porphyromonadaceae</taxon>
        <taxon>Porphyromonas</taxon>
    </lineage>
</organism>
<evidence type="ECO:0000259" key="13">
    <source>
        <dbReference type="Pfam" id="PF00593"/>
    </source>
</evidence>
<keyword evidence="9 10" id="KW-0998">Cell outer membrane</keyword>
<dbReference type="PROSITE" id="PS52016">
    <property type="entry name" value="TONB_DEPENDENT_REC_3"/>
    <property type="match status" value="1"/>
</dbReference>
<dbReference type="Pfam" id="PF07715">
    <property type="entry name" value="Plug"/>
    <property type="match status" value="1"/>
</dbReference>
<evidence type="ECO:0000256" key="7">
    <source>
        <dbReference type="ARBA" id="ARBA00023136"/>
    </source>
</evidence>
<evidence type="ECO:0000313" key="15">
    <source>
        <dbReference type="EMBL" id="KGN92171.1"/>
    </source>
</evidence>
<reference evidence="15 16" key="1">
    <citation type="submission" date="2014-08" db="EMBL/GenBank/DDBJ databases">
        <title>Porphyromonas canoris strain:OH2762 Genome sequencing.</title>
        <authorList>
            <person name="Wallis C."/>
            <person name="Deusch O."/>
            <person name="O'Flynn C."/>
            <person name="Davis I."/>
            <person name="Jospin G."/>
            <person name="Darling A.E."/>
            <person name="Coil D.A."/>
            <person name="Alexiev A."/>
            <person name="Horsfall A."/>
            <person name="Kirkwood N."/>
            <person name="Harris S."/>
            <person name="Eisen J.A."/>
        </authorList>
    </citation>
    <scope>NUCLEOTIDE SEQUENCE [LARGE SCALE GENOMIC DNA]</scope>
    <source>
        <strain evidence="16">COT-108 OH2762</strain>
    </source>
</reference>
<comment type="subcellular location">
    <subcellularLocation>
        <location evidence="1 10">Cell outer membrane</location>
        <topology evidence="1 10">Multi-pass membrane protein</topology>
    </subcellularLocation>
</comment>
<dbReference type="PANTHER" id="PTHR30069">
    <property type="entry name" value="TONB-DEPENDENT OUTER MEMBRANE RECEPTOR"/>
    <property type="match status" value="1"/>
</dbReference>
<sequence length="693" mass="77351">MKKLLLTCSLVALATLGYAQESKKDPLQIGDVVVTSTKTNIPLKNIPQRVEIITQEQLASTVAKDLGELLSRFTNVDMIKYPGASSSIGMRGFSPTAHARAYTLIMIDGLPSGTTNVSTIPVSLIERVEVIRGPYAVLYGTDAMGGIINVITKKAMPTSELGLGVSYGSFKHHTIDAHYAAKYDKLGVVLGVQSDAQKDDYKIGDKHMLSLTAGQKATVNKDSYNKPYPHTKIDHLQLMGKLSYDFTEDLKAGITGMFYNADGIDSPGAYPATYPSLKQAKRSNVQGNVEWRLGSHNLSISPYFAVENSGFYEKLEGKDNFLNFRDDIKSYGLKLSDNLTISDWNVLFGVDYDMYKYSSERQEAAGKPVAPYKPDNSSLRISGYSQVTYTNEGLTFNLGARANGLRSTTYANKLLANEKKDDNHFYANPSAGIKYVMDNGLNFHGSYGNAFYVPDPLYTSGFYEIKTPWGNYKYVGNPNLKPETSHTFEGGFGYGNSFINIDLNYFYTLYNGKIIKDTSRPENFYINAKAGEMQGLEALASIDFGKLMSPSLNLELYAKGTYLFKNRVKEADVWKAALYVANTNLNAGIYFKYRFLSARLNTRYGGSRYEQSFAKHAAEAFIEKDGYVAKDKVIETPPHLVTDLSLRADFNRMIGLQFQVNNLFNENYAFKDQYYMPGRNFLATLRVGLEWKR</sequence>
<name>A0ABR4XKF9_9PORP</name>
<evidence type="ECO:0000256" key="1">
    <source>
        <dbReference type="ARBA" id="ARBA00004571"/>
    </source>
</evidence>
<keyword evidence="6 11" id="KW-0798">TonB box</keyword>
<dbReference type="SUPFAM" id="SSF56935">
    <property type="entry name" value="Porins"/>
    <property type="match status" value="1"/>
</dbReference>
<dbReference type="InterPro" id="IPR037066">
    <property type="entry name" value="Plug_dom_sf"/>
</dbReference>
<evidence type="ECO:0000256" key="3">
    <source>
        <dbReference type="ARBA" id="ARBA00022452"/>
    </source>
</evidence>
<dbReference type="Proteomes" id="UP000030101">
    <property type="component" value="Unassembled WGS sequence"/>
</dbReference>
<evidence type="ECO:0000256" key="2">
    <source>
        <dbReference type="ARBA" id="ARBA00022448"/>
    </source>
</evidence>
<keyword evidence="3 10" id="KW-1134">Transmembrane beta strand</keyword>
<dbReference type="Pfam" id="PF00593">
    <property type="entry name" value="TonB_dep_Rec_b-barrel"/>
    <property type="match status" value="1"/>
</dbReference>
<dbReference type="RefSeq" id="WP_036792241.1">
    <property type="nucleotide sequence ID" value="NZ_JQZV01000013.1"/>
</dbReference>
<evidence type="ECO:0000256" key="8">
    <source>
        <dbReference type="ARBA" id="ARBA00023170"/>
    </source>
</evidence>
<proteinExistence type="inferred from homology"/>
<dbReference type="InterPro" id="IPR012910">
    <property type="entry name" value="Plug_dom"/>
</dbReference>
<feature type="domain" description="TonB-dependent receptor plug" evidence="14">
    <location>
        <begin position="43"/>
        <end position="147"/>
    </location>
</feature>
<dbReference type="Gene3D" id="2.40.170.20">
    <property type="entry name" value="TonB-dependent receptor, beta-barrel domain"/>
    <property type="match status" value="1"/>
</dbReference>
<evidence type="ECO:0000256" key="11">
    <source>
        <dbReference type="RuleBase" id="RU003357"/>
    </source>
</evidence>
<evidence type="ECO:0000256" key="6">
    <source>
        <dbReference type="ARBA" id="ARBA00023077"/>
    </source>
</evidence>